<evidence type="ECO:0000313" key="1">
    <source>
        <dbReference type="EMBL" id="QWV96230.1"/>
    </source>
</evidence>
<dbReference type="EMBL" id="CP076724">
    <property type="protein sequence ID" value="QWV96230.1"/>
    <property type="molecule type" value="Genomic_DNA"/>
</dbReference>
<evidence type="ECO:0000313" key="2">
    <source>
        <dbReference type="Proteomes" id="UP000683493"/>
    </source>
</evidence>
<gene>
    <name evidence="1" type="ORF">KP005_12650</name>
</gene>
<reference evidence="1 2" key="1">
    <citation type="submission" date="2021-06" db="EMBL/GenBank/DDBJ databases">
        <title>Gemonas diversity in paddy soil.</title>
        <authorList>
            <person name="Liu G."/>
        </authorList>
    </citation>
    <scope>NUCLEOTIDE SEQUENCE [LARGE SCALE GENOMIC DNA]</scope>
    <source>
        <strain evidence="1 2">RG29</strain>
    </source>
</reference>
<sequence length="62" mass="7164">MDTFDEAYANYLKLLARLDKTEDIAEKNLLFRQLTQLLCELELGLKNKGMPGGGREELAYWL</sequence>
<keyword evidence="2" id="KW-1185">Reference proteome</keyword>
<protein>
    <submittedName>
        <fullName evidence="1">Uncharacterized protein</fullName>
    </submittedName>
</protein>
<organism evidence="1 2">
    <name type="scientific">Geomonas diazotrophica</name>
    <dbReference type="NCBI Taxonomy" id="2843197"/>
    <lineage>
        <taxon>Bacteria</taxon>
        <taxon>Pseudomonadati</taxon>
        <taxon>Thermodesulfobacteriota</taxon>
        <taxon>Desulfuromonadia</taxon>
        <taxon>Geobacterales</taxon>
        <taxon>Geobacteraceae</taxon>
        <taxon>Geomonas</taxon>
    </lineage>
</organism>
<accession>A0ABX8JCW8</accession>
<name>A0ABX8JCW8_9BACT</name>
<dbReference type="Proteomes" id="UP000683493">
    <property type="component" value="Chromosome"/>
</dbReference>
<proteinExistence type="predicted"/>